<accession>A0ABS4BE63</accession>
<evidence type="ECO:0000313" key="2">
    <source>
        <dbReference type="Proteomes" id="UP000678276"/>
    </source>
</evidence>
<dbReference type="Gene3D" id="3.30.2020.40">
    <property type="entry name" value="Uncharacterised protein PF10387, DUF2442"/>
    <property type="match status" value="1"/>
</dbReference>
<proteinExistence type="predicted"/>
<dbReference type="Pfam" id="PF10387">
    <property type="entry name" value="DUF2442"/>
    <property type="match status" value="1"/>
</dbReference>
<dbReference type="EMBL" id="JAGJCF010000003">
    <property type="protein sequence ID" value="MBP0615016.1"/>
    <property type="molecule type" value="Genomic_DNA"/>
</dbReference>
<dbReference type="RefSeq" id="WP_209593450.1">
    <property type="nucleotide sequence ID" value="NZ_JAGJCF010000003.1"/>
</dbReference>
<dbReference type="InterPro" id="IPR018841">
    <property type="entry name" value="DUF2442"/>
</dbReference>
<protein>
    <submittedName>
        <fullName evidence="1">DUF2442 domain-containing protein</fullName>
    </submittedName>
</protein>
<evidence type="ECO:0000313" key="1">
    <source>
        <dbReference type="EMBL" id="MBP0615016.1"/>
    </source>
</evidence>
<name>A0ABS4BE63_9HYPH</name>
<dbReference type="Proteomes" id="UP000678276">
    <property type="component" value="Unassembled WGS sequence"/>
</dbReference>
<organism evidence="1 2">
    <name type="scientific">Jiella mangrovi</name>
    <dbReference type="NCBI Taxonomy" id="2821407"/>
    <lineage>
        <taxon>Bacteria</taxon>
        <taxon>Pseudomonadati</taxon>
        <taxon>Pseudomonadota</taxon>
        <taxon>Alphaproteobacteria</taxon>
        <taxon>Hyphomicrobiales</taxon>
        <taxon>Aurantimonadaceae</taxon>
        <taxon>Jiella</taxon>
    </lineage>
</organism>
<sequence length="94" mass="10178">MTILEIDDRHLAVADVAVTADSIVFTMVDGRKIEAPLWWYPRLDAASIEQRQDWKILPFGDAVGWEAIDEYISAKALIAGGAVPGATPPKEAAA</sequence>
<reference evidence="1 2" key="1">
    <citation type="submission" date="2021-04" db="EMBL/GenBank/DDBJ databases">
        <title>Whole genome sequence of Jiella sp. KSK16Y-1.</title>
        <authorList>
            <person name="Tuo L."/>
        </authorList>
    </citation>
    <scope>NUCLEOTIDE SEQUENCE [LARGE SCALE GENOMIC DNA]</scope>
    <source>
        <strain evidence="1 2">KSK16Y-1</strain>
    </source>
</reference>
<keyword evidence="2" id="KW-1185">Reference proteome</keyword>
<gene>
    <name evidence="1" type="ORF">J6595_05420</name>
</gene>
<comment type="caution">
    <text evidence="1">The sequence shown here is derived from an EMBL/GenBank/DDBJ whole genome shotgun (WGS) entry which is preliminary data.</text>
</comment>